<dbReference type="GO" id="GO:0070180">
    <property type="term" value="F:large ribosomal subunit rRNA binding"/>
    <property type="evidence" value="ECO:0007669"/>
    <property type="project" value="TreeGrafter"/>
</dbReference>
<dbReference type="GeneID" id="5788510"/>
<dbReference type="RefSeq" id="XP_001712922.1">
    <property type="nucleotide sequence ID" value="XM_001712870.1"/>
</dbReference>
<keyword evidence="3 4" id="KW-0687">Ribonucleoprotein</keyword>
<organism evidence="5 6">
    <name type="scientific">Bigelowiella natans</name>
    <name type="common">Pedinomonas minutissima</name>
    <name type="synonym">Chlorarachnion sp. (strain CCMP621)</name>
    <dbReference type="NCBI Taxonomy" id="227086"/>
    <lineage>
        <taxon>Eukaryota</taxon>
        <taxon>Sar</taxon>
        <taxon>Rhizaria</taxon>
        <taxon>Cercozoa</taxon>
        <taxon>Chlorarachniophyceae</taxon>
        <taxon>Bigelowiella</taxon>
    </lineage>
</organism>
<dbReference type="Proteomes" id="UP000243425">
    <property type="component" value="Nucleomorph 2"/>
</dbReference>
<dbReference type="PROSITE" id="PS00049">
    <property type="entry name" value="RIBOSOMAL_L14"/>
    <property type="match status" value="1"/>
</dbReference>
<evidence type="ECO:0000313" key="5">
    <source>
        <dbReference type="EMBL" id="ABA27310.1"/>
    </source>
</evidence>
<protein>
    <submittedName>
        <fullName evidence="5">Ribosomal protein L23</fullName>
    </submittedName>
</protein>
<evidence type="ECO:0000256" key="3">
    <source>
        <dbReference type="ARBA" id="ARBA00023274"/>
    </source>
</evidence>
<dbReference type="PANTHER" id="PTHR11761">
    <property type="entry name" value="50S/60S RIBOSOMAL PROTEIN L14/L23"/>
    <property type="match status" value="1"/>
</dbReference>
<dbReference type="InterPro" id="IPR036853">
    <property type="entry name" value="Ribosomal_uL14_sf"/>
</dbReference>
<dbReference type="PANTHER" id="PTHR11761:SF8">
    <property type="entry name" value="LARGE RIBOSOMAL SUBUNIT PROTEIN UL14"/>
    <property type="match status" value="1"/>
</dbReference>
<dbReference type="SMART" id="SM01374">
    <property type="entry name" value="Ribosomal_L14"/>
    <property type="match status" value="1"/>
</dbReference>
<sequence length="142" mass="15556">MIITRRIRKKFSKSKFKISLGIFIKSCVKCSDNSGAKLLSIIGVFKSGSRLNRIPGASPGSMILGSVKKGKIKLRKTILSAIIIRQKKSWRRKDGSHVCFEDNACVIVNLKGELKGSSITGPVAKECAQVWPRISNAAHSIM</sequence>
<evidence type="ECO:0000256" key="4">
    <source>
        <dbReference type="RuleBase" id="RU003949"/>
    </source>
</evidence>
<comment type="similarity">
    <text evidence="1 4">Belongs to the universal ribosomal protein uL14 family.</text>
</comment>
<dbReference type="EMBL" id="DQ158857">
    <property type="protein sequence ID" value="ABA27310.1"/>
    <property type="molecule type" value="Genomic_DNA"/>
</dbReference>
<keyword evidence="5" id="KW-0542">Nucleomorph</keyword>
<evidence type="ECO:0000256" key="1">
    <source>
        <dbReference type="ARBA" id="ARBA00010745"/>
    </source>
</evidence>
<dbReference type="GO" id="GO:0022625">
    <property type="term" value="C:cytosolic large ribosomal subunit"/>
    <property type="evidence" value="ECO:0007669"/>
    <property type="project" value="TreeGrafter"/>
</dbReference>
<dbReference type="SUPFAM" id="SSF50193">
    <property type="entry name" value="Ribosomal protein L14"/>
    <property type="match status" value="1"/>
</dbReference>
<dbReference type="Gene3D" id="2.40.150.20">
    <property type="entry name" value="Ribosomal protein L14"/>
    <property type="match status" value="1"/>
</dbReference>
<dbReference type="InterPro" id="IPR000218">
    <property type="entry name" value="Ribosomal_uL14"/>
</dbReference>
<accession>Q3LW55</accession>
<dbReference type="Pfam" id="PF00238">
    <property type="entry name" value="Ribosomal_L14"/>
    <property type="match status" value="1"/>
</dbReference>
<reference evidence="5 6" key="1">
    <citation type="journal article" date="2006" name="Proc. Natl. Acad. Sci. U.S.A.">
        <title>Complete nucleotide sequence of the chlorarachniophyte nucleomorph: nature's smallest nucleus.</title>
        <authorList>
            <person name="Gilson P.R."/>
            <person name="Su V."/>
            <person name="Slamovits C.H."/>
            <person name="Reith M.E."/>
            <person name="Keeling P.J."/>
            <person name="McFadden G.I."/>
        </authorList>
    </citation>
    <scope>NUCLEOTIDE SEQUENCE [LARGE SCALE GENOMIC DNA]</scope>
    <source>
        <strain evidence="6">CCMP621</strain>
    </source>
</reference>
<dbReference type="AlphaFoldDB" id="Q3LW55"/>
<dbReference type="GO" id="GO:0003735">
    <property type="term" value="F:structural constituent of ribosome"/>
    <property type="evidence" value="ECO:0007669"/>
    <property type="project" value="InterPro"/>
</dbReference>
<dbReference type="HAMAP" id="MF_01367">
    <property type="entry name" value="Ribosomal_uL14"/>
    <property type="match status" value="1"/>
</dbReference>
<geneLocation type="nucleomorph" evidence="5"/>
<dbReference type="GO" id="GO:0006412">
    <property type="term" value="P:translation"/>
    <property type="evidence" value="ECO:0007669"/>
    <property type="project" value="InterPro"/>
</dbReference>
<proteinExistence type="inferred from homology"/>
<evidence type="ECO:0000313" key="6">
    <source>
        <dbReference type="Proteomes" id="UP000243425"/>
    </source>
</evidence>
<gene>
    <name evidence="5" type="primary">rpl23</name>
</gene>
<evidence type="ECO:0000256" key="2">
    <source>
        <dbReference type="ARBA" id="ARBA00022980"/>
    </source>
</evidence>
<name>Q3LW55_BIGNA</name>
<keyword evidence="2 4" id="KW-0689">Ribosomal protein</keyword>
<dbReference type="InterPro" id="IPR019972">
    <property type="entry name" value="Ribosomal_uL14_CS"/>
</dbReference>
<dbReference type="CDD" id="cd00337">
    <property type="entry name" value="Ribosomal_uL14"/>
    <property type="match status" value="1"/>
</dbReference>